<evidence type="ECO:0000313" key="1">
    <source>
        <dbReference type="EMBL" id="SDM22237.1"/>
    </source>
</evidence>
<dbReference type="EMBL" id="FNHE01000004">
    <property type="protein sequence ID" value="SDM22237.1"/>
    <property type="molecule type" value="Genomic_DNA"/>
</dbReference>
<sequence length="100" mass="10956">MTEGSGRDPVGRPGEEEGDRLRWQLVTTWEYASVITANDAESQRAGVSVKLPGGQLERQAGDTSSVLNRLGSEGWELVSYHSSGAGTWGFEQFWLKRPTS</sequence>
<proteinExistence type="predicted"/>
<dbReference type="STRING" id="1137991.SAMN05660642_01912"/>
<gene>
    <name evidence="1" type="ORF">SAMN05660642_01912</name>
</gene>
<evidence type="ECO:0008006" key="3">
    <source>
        <dbReference type="Google" id="ProtNLM"/>
    </source>
</evidence>
<accession>A0A1G9RHA0</accession>
<dbReference type="Proteomes" id="UP000198680">
    <property type="component" value="Unassembled WGS sequence"/>
</dbReference>
<dbReference type="AlphaFoldDB" id="A0A1G9RHA0"/>
<keyword evidence="2" id="KW-1185">Reference proteome</keyword>
<evidence type="ECO:0000313" key="2">
    <source>
        <dbReference type="Proteomes" id="UP000198680"/>
    </source>
</evidence>
<organism evidence="1 2">
    <name type="scientific">Geodermatophilus siccatus</name>
    <dbReference type="NCBI Taxonomy" id="1137991"/>
    <lineage>
        <taxon>Bacteria</taxon>
        <taxon>Bacillati</taxon>
        <taxon>Actinomycetota</taxon>
        <taxon>Actinomycetes</taxon>
        <taxon>Geodermatophilales</taxon>
        <taxon>Geodermatophilaceae</taxon>
        <taxon>Geodermatophilus</taxon>
    </lineage>
</organism>
<protein>
    <recommendedName>
        <fullName evidence="3">DUF4177 domain-containing protein</fullName>
    </recommendedName>
</protein>
<name>A0A1G9RHA0_9ACTN</name>
<reference evidence="2" key="1">
    <citation type="submission" date="2016-10" db="EMBL/GenBank/DDBJ databases">
        <authorList>
            <person name="Varghese N."/>
            <person name="Submissions S."/>
        </authorList>
    </citation>
    <scope>NUCLEOTIDE SEQUENCE [LARGE SCALE GENOMIC DNA]</scope>
    <source>
        <strain evidence="2">DSM 45419</strain>
    </source>
</reference>